<dbReference type="PANTHER" id="PTHR39569">
    <property type="entry name" value="INORGANIC TRIPHOSPHATASE"/>
    <property type="match status" value="1"/>
</dbReference>
<evidence type="ECO:0000313" key="2">
    <source>
        <dbReference type="EMBL" id="PHM36715.1"/>
    </source>
</evidence>
<dbReference type="GO" id="GO:0046872">
    <property type="term" value="F:metal ion binding"/>
    <property type="evidence" value="ECO:0007669"/>
    <property type="project" value="TreeGrafter"/>
</dbReference>
<feature type="domain" description="CYTH" evidence="1">
    <location>
        <begin position="3"/>
        <end position="203"/>
    </location>
</feature>
<dbReference type="PROSITE" id="PS51707">
    <property type="entry name" value="CYTH"/>
    <property type="match status" value="1"/>
</dbReference>
<dbReference type="GO" id="GO:0050355">
    <property type="term" value="F:inorganic triphosphate phosphatase activity"/>
    <property type="evidence" value="ECO:0007669"/>
    <property type="project" value="InterPro"/>
</dbReference>
<dbReference type="SMART" id="SM01118">
    <property type="entry name" value="CYTH"/>
    <property type="match status" value="1"/>
</dbReference>
<organism evidence="3 4">
    <name type="scientific">Xenorhabdus innexi</name>
    <dbReference type="NCBI Taxonomy" id="290109"/>
    <lineage>
        <taxon>Bacteria</taxon>
        <taxon>Pseudomonadati</taxon>
        <taxon>Pseudomonadota</taxon>
        <taxon>Gammaproteobacteria</taxon>
        <taxon>Enterobacterales</taxon>
        <taxon>Morganellaceae</taxon>
        <taxon>Xenorhabdus</taxon>
    </lineage>
</organism>
<reference evidence="4" key="2">
    <citation type="submission" date="2016-12" db="EMBL/GenBank/DDBJ databases">
        <authorList>
            <person name="Gaudriault S."/>
        </authorList>
    </citation>
    <scope>NUCLEOTIDE SEQUENCE [LARGE SCALE GENOMIC DNA]</scope>
    <source>
        <strain evidence="4">HGB1681 (deposited as PTA-6826 in the American Type Culture Collection)</strain>
    </source>
</reference>
<protein>
    <recommendedName>
        <fullName evidence="1">CYTH domain-containing protein</fullName>
    </recommendedName>
</protein>
<evidence type="ECO:0000259" key="1">
    <source>
        <dbReference type="PROSITE" id="PS51707"/>
    </source>
</evidence>
<dbReference type="InterPro" id="IPR039013">
    <property type="entry name" value="YgiF"/>
</dbReference>
<dbReference type="SUPFAM" id="SSF55154">
    <property type="entry name" value="CYTH-like phosphatases"/>
    <property type="match status" value="1"/>
</dbReference>
<reference evidence="2 5" key="3">
    <citation type="journal article" date="2017" name="Nat. Microbiol.">
        <title>Natural product diversity associated with the nematode symbionts Photorhabdus and Xenorhabdus.</title>
        <authorList>
            <person name="Tobias N.J."/>
            <person name="Wolff H."/>
            <person name="Djahanschiri B."/>
            <person name="Grundmann F."/>
            <person name="Kronenwerth M."/>
            <person name="Shi Y.M."/>
            <person name="Simonyi S."/>
            <person name="Grun P."/>
            <person name="Shapiro-Ilan D."/>
            <person name="Pidot S.J."/>
            <person name="Stinear T.P."/>
            <person name="Ebersberger I."/>
            <person name="Bode H.B."/>
        </authorList>
    </citation>
    <scope>NUCLEOTIDE SEQUENCE [LARGE SCALE GENOMIC DNA]</scope>
    <source>
        <strain evidence="2 5">DSM 16336</strain>
    </source>
</reference>
<dbReference type="CDD" id="cd07756">
    <property type="entry name" value="CYTH-like_Pase_CHAD"/>
    <property type="match status" value="1"/>
</dbReference>
<accession>A0A1N6MT08</accession>
<dbReference type="EMBL" id="NIBU01000012">
    <property type="protein sequence ID" value="PHM36715.1"/>
    <property type="molecule type" value="Genomic_DNA"/>
</dbReference>
<dbReference type="OrthoDB" id="3034217at2"/>
<dbReference type="InterPro" id="IPR033469">
    <property type="entry name" value="CYTH-like_dom_sf"/>
</dbReference>
<dbReference type="Pfam" id="PF01928">
    <property type="entry name" value="CYTH"/>
    <property type="match status" value="1"/>
</dbReference>
<dbReference type="Proteomes" id="UP000224871">
    <property type="component" value="Unassembled WGS sequence"/>
</dbReference>
<dbReference type="EMBL" id="FTLG01000036">
    <property type="protein sequence ID" value="SIP71961.1"/>
    <property type="molecule type" value="Genomic_DNA"/>
</dbReference>
<dbReference type="RefSeq" id="WP_086955226.1">
    <property type="nucleotide sequence ID" value="NZ_CAWNQC010000024.1"/>
</dbReference>
<dbReference type="Gene3D" id="2.40.320.10">
    <property type="entry name" value="Hypothetical Protein Pfu-838710-001"/>
    <property type="match status" value="1"/>
</dbReference>
<evidence type="ECO:0000313" key="3">
    <source>
        <dbReference type="EMBL" id="SIP71961.1"/>
    </source>
</evidence>
<dbReference type="Proteomes" id="UP000196435">
    <property type="component" value="Unassembled WGS sequence"/>
</dbReference>
<evidence type="ECO:0000313" key="4">
    <source>
        <dbReference type="Proteomes" id="UP000196435"/>
    </source>
</evidence>
<name>A0A1N6MT08_9GAMM</name>
<sequence>MCSVEVELKLSVKPETIPTVRNRLFQLPNHHTSPQHLTNIYFETPDNQLRRWDMGLRIRGFDHQYEMTIKTAGRVIAGLHQRPEFNVPLNQPKLDLVRFPADIWPENTDITQLQAALAELFSTDFSREKWVVNYGQSEIEVVLDQGEIRAGKKTSPICEFELELKTGQVSDVLSLADKLALQGGLRLANSSKAARGYALIRETSSINLAGVKTEVSETPEWQQPLSVLLTDILEQWQQQEEGWLAGINAGKAGLEKVLKRAVLLVEKQGETAPALGLLSELKESLLTADTEADAESLCYSAKWLQCKLALTQWLMAQ</sequence>
<proteinExistence type="predicted"/>
<gene>
    <name evidence="2" type="ORF">Xinn_01490</name>
    <name evidence="3" type="ORF">XIS1_1300016</name>
</gene>
<dbReference type="AlphaFoldDB" id="A0A1N6MT08"/>
<dbReference type="InterPro" id="IPR023577">
    <property type="entry name" value="CYTH_domain"/>
</dbReference>
<keyword evidence="5" id="KW-1185">Reference proteome</keyword>
<reference evidence="3" key="1">
    <citation type="submission" date="2016-12" db="EMBL/GenBank/DDBJ databases">
        <authorList>
            <person name="Song W.-J."/>
            <person name="Kurnit D.M."/>
        </authorList>
    </citation>
    <scope>NUCLEOTIDE SEQUENCE [LARGE SCALE GENOMIC DNA]</scope>
    <source>
        <strain evidence="3">HGB1681</strain>
    </source>
</reference>
<dbReference type="PANTHER" id="PTHR39569:SF1">
    <property type="entry name" value="INORGANIC TRIPHOSPHATASE"/>
    <property type="match status" value="1"/>
</dbReference>
<evidence type="ECO:0000313" key="5">
    <source>
        <dbReference type="Proteomes" id="UP000224871"/>
    </source>
</evidence>